<dbReference type="Gene3D" id="1.10.1070.20">
    <property type="match status" value="1"/>
</dbReference>
<proteinExistence type="inferred from homology"/>
<organism evidence="10 11">
    <name type="scientific">Jimgerdemannia flammicorona</name>
    <dbReference type="NCBI Taxonomy" id="994334"/>
    <lineage>
        <taxon>Eukaryota</taxon>
        <taxon>Fungi</taxon>
        <taxon>Fungi incertae sedis</taxon>
        <taxon>Mucoromycota</taxon>
        <taxon>Mucoromycotina</taxon>
        <taxon>Endogonomycetes</taxon>
        <taxon>Endogonales</taxon>
        <taxon>Endogonaceae</taxon>
        <taxon>Jimgerdemannia</taxon>
    </lineage>
</organism>
<dbReference type="Proteomes" id="UP000274822">
    <property type="component" value="Unassembled WGS sequence"/>
</dbReference>
<dbReference type="GO" id="GO:0004430">
    <property type="term" value="F:1-phosphatidylinositol 4-kinase activity"/>
    <property type="evidence" value="ECO:0007669"/>
    <property type="project" value="UniProtKB-UniRule"/>
</dbReference>
<evidence type="ECO:0000256" key="2">
    <source>
        <dbReference type="ARBA" id="ARBA00022679"/>
    </source>
</evidence>
<feature type="region of interest" description="Disordered" evidence="8">
    <location>
        <begin position="214"/>
        <end position="239"/>
    </location>
</feature>
<comment type="cofactor">
    <cofactor evidence="7">
        <name>Mg(2+)</name>
        <dbReference type="ChEBI" id="CHEBI:18420"/>
    </cofactor>
    <cofactor evidence="7">
        <name>Mn(2+)</name>
        <dbReference type="ChEBI" id="CHEBI:29035"/>
    </cofactor>
</comment>
<dbReference type="InterPro" id="IPR039756">
    <property type="entry name" value="Lsb6/PI4K2"/>
</dbReference>
<keyword evidence="1 7" id="KW-1003">Cell membrane</keyword>
<keyword evidence="4 7" id="KW-0418">Kinase</keyword>
<evidence type="ECO:0000256" key="8">
    <source>
        <dbReference type="SAM" id="MobiDB-lite"/>
    </source>
</evidence>
<keyword evidence="5 7" id="KW-0067">ATP-binding</keyword>
<keyword evidence="2 7" id="KW-0808">Transferase</keyword>
<evidence type="ECO:0000256" key="7">
    <source>
        <dbReference type="RuleBase" id="RU367084"/>
    </source>
</evidence>
<dbReference type="GO" id="GO:0005802">
    <property type="term" value="C:trans-Golgi network"/>
    <property type="evidence" value="ECO:0007669"/>
    <property type="project" value="TreeGrafter"/>
</dbReference>
<name>A0A433QG97_9FUNG</name>
<evidence type="ECO:0000256" key="3">
    <source>
        <dbReference type="ARBA" id="ARBA00022741"/>
    </source>
</evidence>
<comment type="subcellular location">
    <subcellularLocation>
        <location evidence="7">Cell membrane</location>
        <topology evidence="7">Peripheral membrane protein</topology>
    </subcellularLocation>
    <subcellularLocation>
        <location evidence="7">Vacuole membrane</location>
        <topology evidence="7">Peripheral membrane protein</topology>
    </subcellularLocation>
</comment>
<dbReference type="Pfam" id="PF00454">
    <property type="entry name" value="PI3_PI4_kinase"/>
    <property type="match status" value="1"/>
</dbReference>
<dbReference type="InterPro" id="IPR000403">
    <property type="entry name" value="PI3/4_kinase_cat_dom"/>
</dbReference>
<keyword evidence="11" id="KW-1185">Reference proteome</keyword>
<feature type="non-terminal residue" evidence="10">
    <location>
        <position position="1"/>
    </location>
</feature>
<dbReference type="EMBL" id="RBNJ01006006">
    <property type="protein sequence ID" value="RUS28858.1"/>
    <property type="molecule type" value="Genomic_DNA"/>
</dbReference>
<dbReference type="GO" id="GO:0005768">
    <property type="term" value="C:endosome"/>
    <property type="evidence" value="ECO:0007669"/>
    <property type="project" value="UniProtKB-UniRule"/>
</dbReference>
<feature type="compositionally biased region" description="Low complexity" evidence="8">
    <location>
        <begin position="435"/>
        <end position="454"/>
    </location>
</feature>
<evidence type="ECO:0000256" key="5">
    <source>
        <dbReference type="ARBA" id="ARBA00022840"/>
    </source>
</evidence>
<comment type="catalytic activity">
    <reaction evidence="7">
        <text>a 1,2-diacyl-sn-glycero-3-phospho-(1D-myo-inositol) + ATP = a 1,2-diacyl-sn-glycero-3-phospho-(1D-myo-inositol 4-phosphate) + ADP + H(+)</text>
        <dbReference type="Rhea" id="RHEA:19877"/>
        <dbReference type="ChEBI" id="CHEBI:15378"/>
        <dbReference type="ChEBI" id="CHEBI:30616"/>
        <dbReference type="ChEBI" id="CHEBI:57880"/>
        <dbReference type="ChEBI" id="CHEBI:58178"/>
        <dbReference type="ChEBI" id="CHEBI:456216"/>
        <dbReference type="EC" id="2.7.1.67"/>
    </reaction>
</comment>
<evidence type="ECO:0000259" key="9">
    <source>
        <dbReference type="PROSITE" id="PS50290"/>
    </source>
</evidence>
<dbReference type="GO" id="GO:0005886">
    <property type="term" value="C:plasma membrane"/>
    <property type="evidence" value="ECO:0007669"/>
    <property type="project" value="UniProtKB-SubCell"/>
</dbReference>
<dbReference type="GO" id="GO:0007032">
    <property type="term" value="P:endosome organization"/>
    <property type="evidence" value="ECO:0007669"/>
    <property type="project" value="TreeGrafter"/>
</dbReference>
<dbReference type="GO" id="GO:0005524">
    <property type="term" value="F:ATP binding"/>
    <property type="evidence" value="ECO:0007669"/>
    <property type="project" value="UniProtKB-UniRule"/>
</dbReference>
<evidence type="ECO:0000256" key="1">
    <source>
        <dbReference type="ARBA" id="ARBA00022475"/>
    </source>
</evidence>
<feature type="domain" description="PI3K/PI4K catalytic" evidence="9">
    <location>
        <begin position="1"/>
        <end position="367"/>
    </location>
</feature>
<dbReference type="AlphaFoldDB" id="A0A433QG97"/>
<dbReference type="PROSITE" id="PS50290">
    <property type="entry name" value="PI3_4_KINASE_3"/>
    <property type="match status" value="1"/>
</dbReference>
<accession>A0A433QG97</accession>
<dbReference type="PANTHER" id="PTHR12865">
    <property type="entry name" value="PHOSPHATIDYLINOSITOL 4-KINASE TYPE-II"/>
    <property type="match status" value="1"/>
</dbReference>
<dbReference type="GO" id="GO:0046854">
    <property type="term" value="P:phosphatidylinositol phosphate biosynthetic process"/>
    <property type="evidence" value="ECO:0007669"/>
    <property type="project" value="UniProtKB-UniRule"/>
</dbReference>
<sequence length="514" mass="56149">LIPNIGYLSESAASLIDTRLGPLGIVPYTDVAQLASPSFQYPYLDRRAARPTKTRSARALPEKAGSFQCFLNEFRDATVFFRNHPWFDEGGRWNCFGEEGEGEGEGEEAEIRVEIGAEAGAKGARIGRGLGRGERLGRFEWTPALRRQFREQFERMVVLDYLIRNTDRGLDNWMVKYCSKNTVPASADPETQPPMTQMLASQVSATADSIAASASTSVLSPSSPANTGTPRPDGPSFASSSLPAAHFPLPHLHVAAIDNGLAFPYKHPDRWRSYPFGWTHLPHSLVAPPFSHATRAHFLPLLSDPRWWHDTIRAMRNLFAADAGFDEALFRRQVAVLKGQGWNLVKTLKDPRAGPLELVEMPRAVVWEEEVTLIVEEKVTPGQDATERGGEAVAVLGDAGAEGGEKPPDDPDVVSDGPVGAESAPDDDLSPSSERTGSASARSVRSGSTSVSSRDGAAADGRTTRKRWRDRIRRGLRIPVETTTRGEGGLERKATVVVERVQLVPDATPCFTWC</sequence>
<reference evidence="10 11" key="1">
    <citation type="journal article" date="2018" name="New Phytol.">
        <title>Phylogenomics of Endogonaceae and evolution of mycorrhizas within Mucoromycota.</title>
        <authorList>
            <person name="Chang Y."/>
            <person name="Desiro A."/>
            <person name="Na H."/>
            <person name="Sandor L."/>
            <person name="Lipzen A."/>
            <person name="Clum A."/>
            <person name="Barry K."/>
            <person name="Grigoriev I.V."/>
            <person name="Martin F.M."/>
            <person name="Stajich J.E."/>
            <person name="Smith M.E."/>
            <person name="Bonito G."/>
            <person name="Spatafora J.W."/>
        </authorList>
    </citation>
    <scope>NUCLEOTIDE SEQUENCE [LARGE SCALE GENOMIC DNA]</scope>
    <source>
        <strain evidence="10 11">AD002</strain>
    </source>
</reference>
<dbReference type="PANTHER" id="PTHR12865:SF1">
    <property type="entry name" value="PHOSPHATIDYLINOSITOL 4-KINASE TYPE 2"/>
    <property type="match status" value="1"/>
</dbReference>
<gene>
    <name evidence="10" type="ORF">BC938DRAFT_481350</name>
</gene>
<comment type="caution">
    <text evidence="10">The sequence shown here is derived from an EMBL/GenBank/DDBJ whole genome shotgun (WGS) entry which is preliminary data.</text>
</comment>
<feature type="region of interest" description="Disordered" evidence="8">
    <location>
        <begin position="399"/>
        <end position="470"/>
    </location>
</feature>
<evidence type="ECO:0000313" key="11">
    <source>
        <dbReference type="Proteomes" id="UP000274822"/>
    </source>
</evidence>
<dbReference type="GO" id="GO:0007030">
    <property type="term" value="P:Golgi organization"/>
    <property type="evidence" value="ECO:0007669"/>
    <property type="project" value="TreeGrafter"/>
</dbReference>
<evidence type="ECO:0000313" key="10">
    <source>
        <dbReference type="EMBL" id="RUS28858.1"/>
    </source>
</evidence>
<evidence type="ECO:0000256" key="4">
    <source>
        <dbReference type="ARBA" id="ARBA00022777"/>
    </source>
</evidence>
<feature type="compositionally biased region" description="Low complexity" evidence="8">
    <location>
        <begin position="214"/>
        <end position="225"/>
    </location>
</feature>
<keyword evidence="6" id="KW-0472">Membrane</keyword>
<protein>
    <recommendedName>
        <fullName evidence="7">Phosphatidylinositol 4-kinase</fullName>
        <ecNumber evidence="7">2.7.1.67</ecNumber>
    </recommendedName>
</protein>
<dbReference type="EC" id="2.7.1.67" evidence="7"/>
<comment type="similarity">
    <text evidence="7">Belongs to the PI3/PI4-kinase family.</text>
</comment>
<evidence type="ECO:0000256" key="6">
    <source>
        <dbReference type="ARBA" id="ARBA00023136"/>
    </source>
</evidence>
<keyword evidence="3 7" id="KW-0547">Nucleotide-binding</keyword>
<dbReference type="GO" id="GO:0000329">
    <property type="term" value="C:fungal-type vacuole membrane"/>
    <property type="evidence" value="ECO:0007669"/>
    <property type="project" value="TreeGrafter"/>
</dbReference>